<dbReference type="AlphaFoldDB" id="A0A930VD37"/>
<keyword evidence="3" id="KW-0813">Transport</keyword>
<evidence type="ECO:0000313" key="8">
    <source>
        <dbReference type="Proteomes" id="UP000640489"/>
    </source>
</evidence>
<dbReference type="Pfam" id="PF01547">
    <property type="entry name" value="SBP_bac_1"/>
    <property type="match status" value="1"/>
</dbReference>
<dbReference type="Proteomes" id="UP000640489">
    <property type="component" value="Unassembled WGS sequence"/>
</dbReference>
<comment type="caution">
    <text evidence="7">The sequence shown here is derived from an EMBL/GenBank/DDBJ whole genome shotgun (WGS) entry which is preliminary data.</text>
</comment>
<dbReference type="InterPro" id="IPR022386">
    <property type="entry name" value="Chitin_NgcE"/>
</dbReference>
<proteinExistence type="inferred from homology"/>
<dbReference type="Gene3D" id="3.40.190.10">
    <property type="entry name" value="Periplasmic binding protein-like II"/>
    <property type="match status" value="2"/>
</dbReference>
<feature type="region of interest" description="Disordered" evidence="5">
    <location>
        <begin position="44"/>
        <end position="66"/>
    </location>
</feature>
<dbReference type="PANTHER" id="PTHR43649">
    <property type="entry name" value="ARABINOSE-BINDING PROTEIN-RELATED"/>
    <property type="match status" value="1"/>
</dbReference>
<evidence type="ECO:0000313" key="7">
    <source>
        <dbReference type="EMBL" id="MBF4764268.1"/>
    </source>
</evidence>
<comment type="subcellular location">
    <subcellularLocation>
        <location evidence="1">Cell envelope</location>
    </subcellularLocation>
</comment>
<keyword evidence="4 6" id="KW-0732">Signal</keyword>
<dbReference type="InterPro" id="IPR050490">
    <property type="entry name" value="Bact_solute-bd_prot1"/>
</dbReference>
<comment type="similarity">
    <text evidence="2">Belongs to the bacterial solute-binding protein 1 family.</text>
</comment>
<dbReference type="InterPro" id="IPR006059">
    <property type="entry name" value="SBP"/>
</dbReference>
<dbReference type="NCBIfam" id="TIGR03851">
    <property type="entry name" value="chitin_NgcE"/>
    <property type="match status" value="1"/>
</dbReference>
<keyword evidence="8" id="KW-1185">Reference proteome</keyword>
<feature type="signal peptide" evidence="6">
    <location>
        <begin position="1"/>
        <end position="40"/>
    </location>
</feature>
<protein>
    <submittedName>
        <fullName evidence="7">Carbohydrate ABC transporter, N-acetylglucosamine/diacetylchitobiose-binding protein</fullName>
    </submittedName>
</protein>
<evidence type="ECO:0000256" key="6">
    <source>
        <dbReference type="SAM" id="SignalP"/>
    </source>
</evidence>
<dbReference type="PANTHER" id="PTHR43649:SF31">
    <property type="entry name" value="SN-GLYCEROL-3-PHOSPHATE-BINDING PERIPLASMIC PROTEIN UGPB"/>
    <property type="match status" value="1"/>
</dbReference>
<sequence length="481" mass="51019">MHHLTKGTRRVNTTRTYDRRTIVRGALAAAAVIPLSSALAACAGSGSKNDSDKESQGGTKSTDNPFGMADGATVDAVIFDGGYGTDYVSFAAAIMQKNFAGSSVKVSATTEIAQELQPRFVGGDPPDLIDNSGENAIGFSTILDQLEDLGDVLDADNLEGTPIRDTLFGGVEAPGTFDGKLAALNYVLTVYAVWYSASLFDDNGWQPPQTWDDAIALGGEAKKAGKYLFLWGKEAATYYQTLAIASAIKEGGDEVRLALENLDAGCWSLDPVQGVFEAMGEIVSKGYMKPGGSGTQFTAAQAQWSNNQDALLYPSGSWIENEMKDQTKSGFEMTGFPEMTLTSGSAMPYTAMHSTAGEPFIIPSNAKNVAGGKELLRTMLSQEAATNFAKSKLAPTIVKGTVPDDGFGSTALVSQSKMLTDAGSDVFTWGFVDLYGMNVDQLVVWNSFLAGDASVSDLTSGLQKITDKIRDDDSIKKIKVT</sequence>
<organism evidence="7 8">
    <name type="scientific">Nocardioides islandensis</name>
    <dbReference type="NCBI Taxonomy" id="433663"/>
    <lineage>
        <taxon>Bacteria</taxon>
        <taxon>Bacillati</taxon>
        <taxon>Actinomycetota</taxon>
        <taxon>Actinomycetes</taxon>
        <taxon>Propionibacteriales</taxon>
        <taxon>Nocardioidaceae</taxon>
        <taxon>Nocardioides</taxon>
    </lineage>
</organism>
<evidence type="ECO:0000256" key="1">
    <source>
        <dbReference type="ARBA" id="ARBA00004196"/>
    </source>
</evidence>
<dbReference type="SUPFAM" id="SSF53850">
    <property type="entry name" value="Periplasmic binding protein-like II"/>
    <property type="match status" value="1"/>
</dbReference>
<name>A0A930VD37_9ACTN</name>
<evidence type="ECO:0000256" key="2">
    <source>
        <dbReference type="ARBA" id="ARBA00008520"/>
    </source>
</evidence>
<accession>A0A930VD37</accession>
<evidence type="ECO:0000256" key="5">
    <source>
        <dbReference type="SAM" id="MobiDB-lite"/>
    </source>
</evidence>
<reference evidence="7" key="1">
    <citation type="submission" date="2020-11" db="EMBL/GenBank/DDBJ databases">
        <title>Nocardioides sp. nov., isolated from Soil of Cynanchum wilfordii Hemsley rhizosphere.</title>
        <authorList>
            <person name="Lee J.-S."/>
            <person name="Suh M.K."/>
            <person name="Kim J.-S."/>
        </authorList>
    </citation>
    <scope>NUCLEOTIDE SEQUENCE</scope>
    <source>
        <strain evidence="7">KCTC 19275</strain>
    </source>
</reference>
<gene>
    <name evidence="7" type="primary">ngcE</name>
    <name evidence="7" type="ORF">ISU07_14130</name>
</gene>
<feature type="chain" id="PRO_5037159029" evidence="6">
    <location>
        <begin position="41"/>
        <end position="481"/>
    </location>
</feature>
<evidence type="ECO:0000256" key="3">
    <source>
        <dbReference type="ARBA" id="ARBA00022448"/>
    </source>
</evidence>
<dbReference type="EMBL" id="JADKPN010000008">
    <property type="protein sequence ID" value="MBF4764268.1"/>
    <property type="molecule type" value="Genomic_DNA"/>
</dbReference>
<dbReference type="GO" id="GO:0030313">
    <property type="term" value="C:cell envelope"/>
    <property type="evidence" value="ECO:0007669"/>
    <property type="project" value="UniProtKB-SubCell"/>
</dbReference>
<evidence type="ECO:0000256" key="4">
    <source>
        <dbReference type="ARBA" id="ARBA00022729"/>
    </source>
</evidence>